<feature type="domain" description="Obg" evidence="5">
    <location>
        <begin position="1"/>
        <end position="158"/>
    </location>
</feature>
<dbReference type="AlphaFoldDB" id="A0A382AT27"/>
<reference evidence="6" key="1">
    <citation type="submission" date="2018-05" db="EMBL/GenBank/DDBJ databases">
        <authorList>
            <person name="Lanie J.A."/>
            <person name="Ng W.-L."/>
            <person name="Kazmierczak K.M."/>
            <person name="Andrzejewski T.M."/>
            <person name="Davidsen T.M."/>
            <person name="Wayne K.J."/>
            <person name="Tettelin H."/>
            <person name="Glass J.I."/>
            <person name="Rusch D."/>
            <person name="Podicherti R."/>
            <person name="Tsui H.-C.T."/>
            <person name="Winkler M.E."/>
        </authorList>
    </citation>
    <scope>NUCLEOTIDE SEQUENCE</scope>
</reference>
<dbReference type="GO" id="GO:0000287">
    <property type="term" value="F:magnesium ion binding"/>
    <property type="evidence" value="ECO:0007669"/>
    <property type="project" value="InterPro"/>
</dbReference>
<dbReference type="NCBIfam" id="NF008956">
    <property type="entry name" value="PRK12299.1"/>
    <property type="match status" value="1"/>
</dbReference>
<organism evidence="6">
    <name type="scientific">marine metagenome</name>
    <dbReference type="NCBI Taxonomy" id="408172"/>
    <lineage>
        <taxon>unclassified sequences</taxon>
        <taxon>metagenomes</taxon>
        <taxon>ecological metagenomes</taxon>
    </lineage>
</organism>
<evidence type="ECO:0008006" key="7">
    <source>
        <dbReference type="Google" id="ProtNLM"/>
    </source>
</evidence>
<dbReference type="InterPro" id="IPR006169">
    <property type="entry name" value="GTP1_OBG_dom"/>
</dbReference>
<evidence type="ECO:0000313" key="6">
    <source>
        <dbReference type="EMBL" id="SVB04451.1"/>
    </source>
</evidence>
<dbReference type="InterPro" id="IPR014100">
    <property type="entry name" value="GTP-bd_Obg/CgtA"/>
</dbReference>
<dbReference type="Pfam" id="PF01926">
    <property type="entry name" value="MMR_HSR1"/>
    <property type="match status" value="1"/>
</dbReference>
<keyword evidence="3" id="KW-0342">GTP-binding</keyword>
<dbReference type="PANTHER" id="PTHR11702:SF31">
    <property type="entry name" value="MITOCHONDRIAL RIBOSOME-ASSOCIATED GTPASE 2"/>
    <property type="match status" value="1"/>
</dbReference>
<dbReference type="InterPro" id="IPR006073">
    <property type="entry name" value="GTP-bd"/>
</dbReference>
<evidence type="ECO:0000256" key="1">
    <source>
        <dbReference type="ARBA" id="ARBA00007699"/>
    </source>
</evidence>
<dbReference type="NCBIfam" id="NF008955">
    <property type="entry name" value="PRK12297.1"/>
    <property type="match status" value="1"/>
</dbReference>
<evidence type="ECO:0000256" key="3">
    <source>
        <dbReference type="ARBA" id="ARBA00023134"/>
    </source>
</evidence>
<feature type="domain" description="OBG-type G" evidence="4">
    <location>
        <begin position="159"/>
        <end position="330"/>
    </location>
</feature>
<gene>
    <name evidence="6" type="ORF">METZ01_LOCUS157305</name>
</gene>
<dbReference type="PRINTS" id="PR00326">
    <property type="entry name" value="GTP1OBG"/>
</dbReference>
<dbReference type="SUPFAM" id="SSF52540">
    <property type="entry name" value="P-loop containing nucleoside triphosphate hydrolases"/>
    <property type="match status" value="1"/>
</dbReference>
<evidence type="ECO:0000259" key="4">
    <source>
        <dbReference type="PROSITE" id="PS51710"/>
    </source>
</evidence>
<dbReference type="InterPro" id="IPR045086">
    <property type="entry name" value="OBG_GTPase"/>
</dbReference>
<dbReference type="EMBL" id="UINC01026643">
    <property type="protein sequence ID" value="SVB04451.1"/>
    <property type="molecule type" value="Genomic_DNA"/>
</dbReference>
<name>A0A382AT27_9ZZZZ</name>
<dbReference type="Gene3D" id="3.40.50.300">
    <property type="entry name" value="P-loop containing nucleotide triphosphate hydrolases"/>
    <property type="match status" value="1"/>
</dbReference>
<dbReference type="InterPro" id="IPR036726">
    <property type="entry name" value="GTP1_OBG_dom_sf"/>
</dbReference>
<dbReference type="PROSITE" id="PS51883">
    <property type="entry name" value="OBG"/>
    <property type="match status" value="1"/>
</dbReference>
<comment type="similarity">
    <text evidence="1">Belongs to the TRAFAC class OBG-HflX-like GTPase superfamily. OBG GTPase family.</text>
</comment>
<keyword evidence="2" id="KW-0547">Nucleotide-binding</keyword>
<dbReference type="HAMAP" id="MF_01454">
    <property type="entry name" value="GTPase_Obg"/>
    <property type="match status" value="1"/>
</dbReference>
<dbReference type="GO" id="GO:0003924">
    <property type="term" value="F:GTPase activity"/>
    <property type="evidence" value="ECO:0007669"/>
    <property type="project" value="InterPro"/>
</dbReference>
<dbReference type="InterPro" id="IPR006074">
    <property type="entry name" value="GTP1-OBG_CS"/>
</dbReference>
<dbReference type="PROSITE" id="PS51710">
    <property type="entry name" value="G_OBG"/>
    <property type="match status" value="1"/>
</dbReference>
<dbReference type="InterPro" id="IPR027417">
    <property type="entry name" value="P-loop_NTPase"/>
</dbReference>
<dbReference type="InterPro" id="IPR031167">
    <property type="entry name" value="G_OBG"/>
</dbReference>
<dbReference type="PROSITE" id="PS00905">
    <property type="entry name" value="GTP1_OBG"/>
    <property type="match status" value="1"/>
</dbReference>
<accession>A0A382AT27</accession>
<dbReference type="SUPFAM" id="SSF82051">
    <property type="entry name" value="Obg GTP-binding protein N-terminal domain"/>
    <property type="match status" value="1"/>
</dbReference>
<dbReference type="PIRSF" id="PIRSF002401">
    <property type="entry name" value="GTP_bd_Obg/CgtA"/>
    <property type="match status" value="1"/>
</dbReference>
<evidence type="ECO:0000259" key="5">
    <source>
        <dbReference type="PROSITE" id="PS51883"/>
    </source>
</evidence>
<protein>
    <recommendedName>
        <fullName evidence="7">OBG-type G domain-containing protein</fullName>
    </recommendedName>
</protein>
<sequence>MFIDEVTILIQAGDGGDGCCSFRREKYVPLGGPDGGDGGDGGDIIFEADSHLSTLTDLKNSRLYKADHGSPGKGKTMTGKKGMDLVVKIPAGTLIKDKENLELLADLTEHNTQFVAARGGRGGRGNARFKSSRNRAPRRFDLGAKTEEKKLFLELKLLADVAVIGLPNAGKSTFISKISHARPKIADYPFTTLIPNLGVVQLDDFSTFVAADIPGLVEGAHQGKGLGIRFLKHTERSRLLVHLLDFSSDNTRDPLDDYQIVQHELECFSEKLYQSPQILVASKVDHPEAIEKFQAYESRLKEINPHVYFISSMTGEGVLKLLWQIKEVLDRLKAAELASS</sequence>
<proteinExistence type="inferred from homology"/>
<dbReference type="Gene3D" id="2.70.210.12">
    <property type="entry name" value="GTP1/OBG domain"/>
    <property type="match status" value="1"/>
</dbReference>
<dbReference type="FunFam" id="2.70.210.12:FF:000001">
    <property type="entry name" value="GTPase Obg"/>
    <property type="match status" value="1"/>
</dbReference>
<dbReference type="NCBIfam" id="TIGR02729">
    <property type="entry name" value="Obg_CgtA"/>
    <property type="match status" value="1"/>
</dbReference>
<dbReference type="GO" id="GO:0005525">
    <property type="term" value="F:GTP binding"/>
    <property type="evidence" value="ECO:0007669"/>
    <property type="project" value="UniProtKB-KW"/>
</dbReference>
<dbReference type="Pfam" id="PF01018">
    <property type="entry name" value="GTP1_OBG"/>
    <property type="match status" value="1"/>
</dbReference>
<dbReference type="NCBIfam" id="NF008954">
    <property type="entry name" value="PRK12296.1"/>
    <property type="match status" value="1"/>
</dbReference>
<dbReference type="PANTHER" id="PTHR11702">
    <property type="entry name" value="DEVELOPMENTALLY REGULATED GTP-BINDING PROTEIN-RELATED"/>
    <property type="match status" value="1"/>
</dbReference>
<dbReference type="CDD" id="cd01898">
    <property type="entry name" value="Obg"/>
    <property type="match status" value="1"/>
</dbReference>
<evidence type="ECO:0000256" key="2">
    <source>
        <dbReference type="ARBA" id="ARBA00022741"/>
    </source>
</evidence>